<dbReference type="Pfam" id="PF18742">
    <property type="entry name" value="DpnII-MboI"/>
    <property type="match status" value="1"/>
</dbReference>
<organism evidence="1 2">
    <name type="scientific">Chryseobacterium pennae</name>
    <dbReference type="NCBI Taxonomy" id="2258962"/>
    <lineage>
        <taxon>Bacteria</taxon>
        <taxon>Pseudomonadati</taxon>
        <taxon>Bacteroidota</taxon>
        <taxon>Flavobacteriia</taxon>
        <taxon>Flavobacteriales</taxon>
        <taxon>Weeksellaceae</taxon>
        <taxon>Chryseobacterium group</taxon>
        <taxon>Chryseobacterium</taxon>
    </lineage>
</organism>
<proteinExistence type="predicted"/>
<name>A0A3D9C7K8_9FLAO</name>
<evidence type="ECO:0000313" key="2">
    <source>
        <dbReference type="Proteomes" id="UP000256686"/>
    </source>
</evidence>
<comment type="caution">
    <text evidence="1">The sequence shown here is derived from an EMBL/GenBank/DDBJ whole genome shotgun (WGS) entry which is preliminary data.</text>
</comment>
<keyword evidence="2" id="KW-1185">Reference proteome</keyword>
<evidence type="ECO:0000313" key="1">
    <source>
        <dbReference type="EMBL" id="REC61877.1"/>
    </source>
</evidence>
<gene>
    <name evidence="1" type="ORF">DRF65_13850</name>
</gene>
<reference evidence="2" key="1">
    <citation type="submission" date="2018-06" db="EMBL/GenBank/DDBJ databases">
        <authorList>
            <person name="Lum Nde A."/>
            <person name="Hugo C."/>
        </authorList>
    </citation>
    <scope>NUCLEOTIDE SEQUENCE [LARGE SCALE GENOMIC DNA]</scope>
    <source>
        <strain evidence="2">1_F178</strain>
    </source>
</reference>
<dbReference type="EMBL" id="QNVT01000012">
    <property type="protein sequence ID" value="REC61877.1"/>
    <property type="molecule type" value="Genomic_DNA"/>
</dbReference>
<evidence type="ECO:0008006" key="3">
    <source>
        <dbReference type="Google" id="ProtNLM"/>
    </source>
</evidence>
<dbReference type="AlphaFoldDB" id="A0A3D9C7K8"/>
<sequence>MSTRIIRQIELKLNLHELSDDSDYSNHILSNVFDNFHSFYKQLKNRHADRPTIEIADEYDVQDLLHAILKLHFRDVREEEYTPSYAGSSTRMDFLLKNEKIVIEVKKTRDKLKDKEIGEQLILDIAHYRNHPDCKILKCFVYDPDSRVKNPKGLEDDINKSSNDDLQVELVIRP</sequence>
<accession>A0A3D9C7K8</accession>
<dbReference type="Proteomes" id="UP000256686">
    <property type="component" value="Unassembled WGS sequence"/>
</dbReference>
<protein>
    <recommendedName>
        <fullName evidence="3">Malate dehydrogenase</fullName>
    </recommendedName>
</protein>